<accession>A0ABY7HJU3</accession>
<feature type="domain" description="HTH tetR-type" evidence="4">
    <location>
        <begin position="21"/>
        <end position="81"/>
    </location>
</feature>
<feature type="compositionally biased region" description="Low complexity" evidence="3">
    <location>
        <begin position="189"/>
        <end position="205"/>
    </location>
</feature>
<dbReference type="InterPro" id="IPR050109">
    <property type="entry name" value="HTH-type_TetR-like_transc_reg"/>
</dbReference>
<dbReference type="Proteomes" id="UP001164459">
    <property type="component" value="Chromosome"/>
</dbReference>
<evidence type="ECO:0000256" key="3">
    <source>
        <dbReference type="SAM" id="MobiDB-lite"/>
    </source>
</evidence>
<evidence type="ECO:0000313" key="6">
    <source>
        <dbReference type="Proteomes" id="UP001164459"/>
    </source>
</evidence>
<evidence type="ECO:0000259" key="4">
    <source>
        <dbReference type="PROSITE" id="PS50977"/>
    </source>
</evidence>
<sequence>MPRRPRPVLSPRKTPQQARSSRLVEAILQAAVRVLERDGAAAFTTVRVAERAGVSVGSLYQYFPNKNYNTHHSAPSSPGRIDGCLATRFHHQLRSIPGKTAGFGKALAKGLGLHWRMVRLGGEPRGSPTTCGRPRTRGGATPRCHNLAGVVRQREDSQRVASDPGREPVRDDEPGRPAAKPRQSRSQVEPTEPTTPTAKPTTPAARPKRQGRSQVEVEPIQSDRWFTPDDVVPSPSPDHRPDR</sequence>
<protein>
    <submittedName>
        <fullName evidence="5">Helix-turn-helix domain containing protein</fullName>
    </submittedName>
</protein>
<keyword evidence="1 2" id="KW-0238">DNA-binding</keyword>
<feature type="region of interest" description="Disordered" evidence="3">
    <location>
        <begin position="119"/>
        <end position="243"/>
    </location>
</feature>
<feature type="compositionally biased region" description="Low complexity" evidence="3">
    <location>
        <begin position="125"/>
        <end position="143"/>
    </location>
</feature>
<dbReference type="InterPro" id="IPR001647">
    <property type="entry name" value="HTH_TetR"/>
</dbReference>
<dbReference type="InterPro" id="IPR009057">
    <property type="entry name" value="Homeodomain-like_sf"/>
</dbReference>
<dbReference type="PANTHER" id="PTHR30055:SF201">
    <property type="entry name" value="TRANSCRIPTIONAL REGULATORY PROTEIN"/>
    <property type="match status" value="1"/>
</dbReference>
<gene>
    <name evidence="5" type="ORF">O0S08_10950</name>
</gene>
<proteinExistence type="predicted"/>
<evidence type="ECO:0000256" key="1">
    <source>
        <dbReference type="ARBA" id="ARBA00023125"/>
    </source>
</evidence>
<name>A0ABY7HJU3_9BACT</name>
<dbReference type="Pfam" id="PF00440">
    <property type="entry name" value="TetR_N"/>
    <property type="match status" value="1"/>
</dbReference>
<dbReference type="PANTHER" id="PTHR30055">
    <property type="entry name" value="HTH-TYPE TRANSCRIPTIONAL REGULATOR RUTR"/>
    <property type="match status" value="1"/>
</dbReference>
<dbReference type="PROSITE" id="PS50977">
    <property type="entry name" value="HTH_TETR_2"/>
    <property type="match status" value="1"/>
</dbReference>
<feature type="compositionally biased region" description="Basic and acidic residues" evidence="3">
    <location>
        <begin position="152"/>
        <end position="175"/>
    </location>
</feature>
<organism evidence="5 6">
    <name type="scientific">Nannocystis punicea</name>
    <dbReference type="NCBI Taxonomy" id="2995304"/>
    <lineage>
        <taxon>Bacteria</taxon>
        <taxon>Pseudomonadati</taxon>
        <taxon>Myxococcota</taxon>
        <taxon>Polyangia</taxon>
        <taxon>Nannocystales</taxon>
        <taxon>Nannocystaceae</taxon>
        <taxon>Nannocystis</taxon>
    </lineage>
</organism>
<keyword evidence="6" id="KW-1185">Reference proteome</keyword>
<dbReference type="EMBL" id="CP114040">
    <property type="protein sequence ID" value="WAS99597.1"/>
    <property type="molecule type" value="Genomic_DNA"/>
</dbReference>
<dbReference type="Gene3D" id="1.10.357.10">
    <property type="entry name" value="Tetracycline Repressor, domain 2"/>
    <property type="match status" value="1"/>
</dbReference>
<evidence type="ECO:0000256" key="2">
    <source>
        <dbReference type="PROSITE-ProRule" id="PRU00335"/>
    </source>
</evidence>
<evidence type="ECO:0000313" key="5">
    <source>
        <dbReference type="EMBL" id="WAS99597.1"/>
    </source>
</evidence>
<dbReference type="PRINTS" id="PR00455">
    <property type="entry name" value="HTHTETR"/>
</dbReference>
<feature type="DNA-binding region" description="H-T-H motif" evidence="2">
    <location>
        <begin position="44"/>
        <end position="63"/>
    </location>
</feature>
<reference evidence="5" key="1">
    <citation type="submission" date="2022-11" db="EMBL/GenBank/DDBJ databases">
        <title>Minimal conservation of predation-associated metabolite biosynthetic gene clusters underscores biosynthetic potential of Myxococcota including descriptions for ten novel species: Archangium lansinium sp. nov., Myxococcus landrumus sp. nov., Nannocystis bai.</title>
        <authorList>
            <person name="Ahearne A."/>
            <person name="Stevens C."/>
            <person name="Dowd S."/>
        </authorList>
    </citation>
    <scope>NUCLEOTIDE SEQUENCE</scope>
    <source>
        <strain evidence="5">Fl3</strain>
    </source>
</reference>
<dbReference type="SUPFAM" id="SSF46689">
    <property type="entry name" value="Homeodomain-like"/>
    <property type="match status" value="1"/>
</dbReference>